<dbReference type="SMART" id="SM00249">
    <property type="entry name" value="PHD"/>
    <property type="match status" value="1"/>
</dbReference>
<evidence type="ECO:0000256" key="1">
    <source>
        <dbReference type="ARBA" id="ARBA00022723"/>
    </source>
</evidence>
<keyword evidence="1" id="KW-0479">Metal-binding</keyword>
<feature type="compositionally biased region" description="Low complexity" evidence="5">
    <location>
        <begin position="1268"/>
        <end position="1283"/>
    </location>
</feature>
<feature type="compositionally biased region" description="Polar residues" evidence="5">
    <location>
        <begin position="57"/>
        <end position="69"/>
    </location>
</feature>
<name>A0A3P6T9X9_LITSI</name>
<dbReference type="PANTHER" id="PTHR46462:SF3">
    <property type="entry name" value="UPSET, ISOFORM A"/>
    <property type="match status" value="1"/>
</dbReference>
<feature type="compositionally biased region" description="Basic and acidic residues" evidence="5">
    <location>
        <begin position="33"/>
        <end position="56"/>
    </location>
</feature>
<dbReference type="OrthoDB" id="5877798at2759"/>
<dbReference type="SUPFAM" id="SSF57903">
    <property type="entry name" value="FYVE/PHD zinc finger"/>
    <property type="match status" value="1"/>
</dbReference>
<evidence type="ECO:0000313" key="8">
    <source>
        <dbReference type="EMBL" id="VDK80109.1"/>
    </source>
</evidence>
<feature type="compositionally biased region" description="Polar residues" evidence="5">
    <location>
        <begin position="471"/>
        <end position="481"/>
    </location>
</feature>
<dbReference type="InterPro" id="IPR001965">
    <property type="entry name" value="Znf_PHD"/>
</dbReference>
<feature type="region of interest" description="Disordered" evidence="5">
    <location>
        <begin position="1605"/>
        <end position="1629"/>
    </location>
</feature>
<dbReference type="Pfam" id="PF20826">
    <property type="entry name" value="PHD_5"/>
    <property type="match status" value="1"/>
</dbReference>
<dbReference type="InterPro" id="IPR019786">
    <property type="entry name" value="Zinc_finger_PHD-type_CS"/>
</dbReference>
<feature type="region of interest" description="Disordered" evidence="5">
    <location>
        <begin position="1380"/>
        <end position="1399"/>
    </location>
</feature>
<dbReference type="GO" id="GO:0034967">
    <property type="term" value="C:Set3 complex"/>
    <property type="evidence" value="ECO:0007669"/>
    <property type="project" value="TreeGrafter"/>
</dbReference>
<feature type="region of interest" description="Disordered" evidence="5">
    <location>
        <begin position="33"/>
        <end position="69"/>
    </location>
</feature>
<feature type="compositionally biased region" description="Polar residues" evidence="5">
    <location>
        <begin position="1381"/>
        <end position="1397"/>
    </location>
</feature>
<keyword evidence="2" id="KW-0863">Zinc-finger</keyword>
<feature type="region of interest" description="Disordered" evidence="5">
    <location>
        <begin position="581"/>
        <end position="623"/>
    </location>
</feature>
<dbReference type="GO" id="GO:0006325">
    <property type="term" value="P:chromatin organization"/>
    <property type="evidence" value="ECO:0007669"/>
    <property type="project" value="UniProtKB-KW"/>
</dbReference>
<evidence type="ECO:0000259" key="6">
    <source>
        <dbReference type="SMART" id="SM00249"/>
    </source>
</evidence>
<dbReference type="EMBL" id="UYRX01000322">
    <property type="protein sequence ID" value="VDK80109.1"/>
    <property type="molecule type" value="Genomic_DNA"/>
</dbReference>
<keyword evidence="3" id="KW-0862">Zinc</keyword>
<evidence type="ECO:0000313" key="9">
    <source>
        <dbReference type="Proteomes" id="UP000277928"/>
    </source>
</evidence>
<organism evidence="8 9">
    <name type="scientific">Litomosoides sigmodontis</name>
    <name type="common">Filarial nematode worm</name>
    <dbReference type="NCBI Taxonomy" id="42156"/>
    <lineage>
        <taxon>Eukaryota</taxon>
        <taxon>Metazoa</taxon>
        <taxon>Ecdysozoa</taxon>
        <taxon>Nematoda</taxon>
        <taxon>Chromadorea</taxon>
        <taxon>Rhabditida</taxon>
        <taxon>Spirurina</taxon>
        <taxon>Spiruromorpha</taxon>
        <taxon>Filarioidea</taxon>
        <taxon>Onchocercidae</taxon>
        <taxon>Litomosoides</taxon>
    </lineage>
</organism>
<protein>
    <recommendedName>
        <fullName evidence="10">SET domain-containing protein</fullName>
    </recommendedName>
</protein>
<dbReference type="Pfam" id="PF00856">
    <property type="entry name" value="SET"/>
    <property type="match status" value="1"/>
</dbReference>
<dbReference type="InterPro" id="IPR013083">
    <property type="entry name" value="Znf_RING/FYVE/PHD"/>
</dbReference>
<dbReference type="Gene3D" id="2.170.270.10">
    <property type="entry name" value="SET domain"/>
    <property type="match status" value="1"/>
</dbReference>
<feature type="region of interest" description="Disordered" evidence="5">
    <location>
        <begin position="1254"/>
        <end position="1338"/>
    </location>
</feature>
<dbReference type="SUPFAM" id="SSF82199">
    <property type="entry name" value="SET domain"/>
    <property type="match status" value="1"/>
</dbReference>
<dbReference type="GO" id="GO:0070210">
    <property type="term" value="C:Rpd3L-Expanded complex"/>
    <property type="evidence" value="ECO:0007669"/>
    <property type="project" value="TreeGrafter"/>
</dbReference>
<proteinExistence type="predicted"/>
<keyword evidence="9" id="KW-1185">Reference proteome</keyword>
<evidence type="ECO:0000256" key="3">
    <source>
        <dbReference type="ARBA" id="ARBA00022833"/>
    </source>
</evidence>
<keyword evidence="4" id="KW-0156">Chromatin regulator</keyword>
<dbReference type="InterPro" id="IPR001214">
    <property type="entry name" value="SET_dom"/>
</dbReference>
<feature type="domain" description="SET" evidence="7">
    <location>
        <begin position="810"/>
        <end position="939"/>
    </location>
</feature>
<feature type="region of interest" description="Disordered" evidence="5">
    <location>
        <begin position="1186"/>
        <end position="1242"/>
    </location>
</feature>
<dbReference type="OMA" id="CMDIDRR"/>
<dbReference type="CDD" id="cd10529">
    <property type="entry name" value="SET_SETD5-like"/>
    <property type="match status" value="1"/>
</dbReference>
<feature type="region of interest" description="Disordered" evidence="5">
    <location>
        <begin position="1004"/>
        <end position="1027"/>
    </location>
</feature>
<evidence type="ECO:0008006" key="10">
    <source>
        <dbReference type="Google" id="ProtNLM"/>
    </source>
</evidence>
<feature type="compositionally biased region" description="Polar residues" evidence="5">
    <location>
        <begin position="1006"/>
        <end position="1016"/>
    </location>
</feature>
<sequence length="1684" mass="185226">MLGDVREGDWKAENQSFVGKLLLESAFMSDTIKEMEANEGDHHTEEARKADNKDSSGNKQKTTPLSGISQEALQTFENNMNSDGDGDGDSFLLKEVATNDEIDSKGSDDSTEDTVVGLTYQQSIDVCLSEKYKQDHNYGRRSGSVQKNDGESGEKFPVIGGLASYIGGEVSKVPVGRHSGDANLGHSSRSQNYETHYRKVSGIDPRTSGGIYSAAVGGYPANQMRRQVFINKRDELSVTSTGQVFSRQTPITPTSAQNYLALRRGLGVTQISANNQSDILFRSRHFVSSGGVITPSAPTNKGVLRPAHPLVPAISVYQGMRQIIPTSRSISAKTPAYATAVNVTGADSERRVTGVGLAPFLVPSRRPRPVIRSRARASREPNKGTVEKPVVTDPEIDNTVHVGEQSDIIITSRQRLPKSKAGNSGAVNQQNIAAEPLEPCHVSRLQHTAVQCEDPNADSVVGIVVNEKSSPKNVPYSSSAVHCTGERDASSQTVSVDSHEPIYDREALNRCSGHDIEKYAEERCEESGKPQIRHSESALFHNPKKMEMDRVAQQSVAQSVVSVMGPSKRLLEIASVGTETPVLPSEDRTTCGNIPPNSAGTSKKTNHKASSVEDMSTGEEPSVLNGKKCNEALKQLVSVATHSSISGAEEETSVNGNGDGKDMEDEGDRITEAVVGIDSPLSSNSGDDWDEEYTTRCYCGLDHNDEFMIQCDTCNVWQHGKCMDIDRRRVPDIYQCEECNPRQLKFSKAQARQMQLKEMKKGKKGKATGNSSNNYVECFKYEYTRSVMAFSRKHGDTGDPAVLKALQNDDGVGVMYVTQVSMGLVSKRFYRGGEPVIYICGRISLPCECRGREKPGSIVPFVILYSELVIEENRDPISICIDARRFGSKARFARTSCRPNIKLQHFFLKGKLHIIGVAAGNIERGEEITLPFDSDYFLSRMKLVCACSADDEDDSEDCLVRNFNQSFEEKQNLVNTTVSESHIENFDTMIDPLSFINRMHVKSKLQAPNTASNRTETTPKHHSKKQCMELKVEKAQAEIKSRSVSSGSRHSPITLLSKAIAPDYSNEANADGKMETATAVTPTTEDENATNKDLLIENSVKMGLIYVKDTTNVKNLLEKALSVERSVQTEEQHEEKELMALNKECGGQPVENKIMTEKLKMDKEAELRIENVQKSGALDARSVVKQVGRPRKKRRTPVGSTAGNAADWPERTEGNEHMVASGSTTKKICHKRRGLVEESREERKVLHELALFERMHQRETKRQRHVSSTRGSGSTGSANGSPSESKTVADNAGGGKNTMSQSSSRTKNAKGRRRVLSSESVSTVAMKRSRTISEGAKLKDKSEVEQDVAGKVEAQKLEVFTDSITLSCKSSLPHEKRGIQNAGSTQQYNNTTTTCPSNEERVKDEIEPLPKRKCANHDNKSDSDMPGKASHKEIRVFFHKMVEIVDVCGVSDFALDLQTLEGVRFPSTSVHAECDKNQIKVAATPKKKMSLDEYKKRKNSKTIMDSEKISAIAIEKKTEDGEHKPTQLSHSFIPLMSAGGSAGNRTSLRLGALPDPVQLRATPTLSIDDLKRRIYRRTTPSTAVTSNTDGISPSFVVQKNVSHTSPGQCFEEGPTSHVPSSSFRREPTATVSFSKDKRLSLEERLRLLLGCGEGYADKCINFINVHMKRRCSDLVEAEIHFCSI</sequence>
<dbReference type="Gene3D" id="3.30.40.10">
    <property type="entry name" value="Zinc/RING finger domain, C3HC4 (zinc finger)"/>
    <property type="match status" value="1"/>
</dbReference>
<evidence type="ECO:0000256" key="4">
    <source>
        <dbReference type="ARBA" id="ARBA00022853"/>
    </source>
</evidence>
<evidence type="ECO:0000259" key="7">
    <source>
        <dbReference type="SMART" id="SM00317"/>
    </source>
</evidence>
<dbReference type="PANTHER" id="PTHR46462">
    <property type="entry name" value="UPSET, ISOFORM A"/>
    <property type="match status" value="1"/>
</dbReference>
<feature type="compositionally biased region" description="Polar residues" evidence="5">
    <location>
        <begin position="1297"/>
        <end position="1306"/>
    </location>
</feature>
<evidence type="ECO:0000256" key="2">
    <source>
        <dbReference type="ARBA" id="ARBA00022771"/>
    </source>
</evidence>
<gene>
    <name evidence="8" type="ORF">NLS_LOCUS4779</name>
</gene>
<feature type="region of interest" description="Disordered" evidence="5">
    <location>
        <begin position="471"/>
        <end position="498"/>
    </location>
</feature>
<dbReference type="InterPro" id="IPR011011">
    <property type="entry name" value="Znf_FYVE_PHD"/>
</dbReference>
<reference evidence="8 9" key="1">
    <citation type="submission" date="2018-08" db="EMBL/GenBank/DDBJ databases">
        <authorList>
            <person name="Laetsch R D."/>
            <person name="Stevens L."/>
            <person name="Kumar S."/>
            <person name="Blaxter L. M."/>
        </authorList>
    </citation>
    <scope>NUCLEOTIDE SEQUENCE [LARGE SCALE GENOMIC DNA]</scope>
</reference>
<dbReference type="GO" id="GO:0006355">
    <property type="term" value="P:regulation of DNA-templated transcription"/>
    <property type="evidence" value="ECO:0007669"/>
    <property type="project" value="TreeGrafter"/>
</dbReference>
<dbReference type="GO" id="GO:0008270">
    <property type="term" value="F:zinc ion binding"/>
    <property type="evidence" value="ECO:0007669"/>
    <property type="project" value="UniProtKB-KW"/>
</dbReference>
<dbReference type="STRING" id="42156.A0A3P6T9X9"/>
<dbReference type="PROSITE" id="PS01359">
    <property type="entry name" value="ZF_PHD_1"/>
    <property type="match status" value="1"/>
</dbReference>
<accession>A0A3P6T9X9</accession>
<feature type="compositionally biased region" description="Polar residues" evidence="5">
    <location>
        <begin position="590"/>
        <end position="603"/>
    </location>
</feature>
<dbReference type="SMART" id="SM00317">
    <property type="entry name" value="SET"/>
    <property type="match status" value="1"/>
</dbReference>
<dbReference type="Proteomes" id="UP000277928">
    <property type="component" value="Unassembled WGS sequence"/>
</dbReference>
<dbReference type="InterPro" id="IPR046341">
    <property type="entry name" value="SET_dom_sf"/>
</dbReference>
<feature type="region of interest" description="Disordered" evidence="5">
    <location>
        <begin position="641"/>
        <end position="665"/>
    </location>
</feature>
<evidence type="ECO:0000256" key="5">
    <source>
        <dbReference type="SAM" id="MobiDB-lite"/>
    </source>
</evidence>
<feature type="domain" description="Zinc finger PHD-type" evidence="6">
    <location>
        <begin position="696"/>
        <end position="740"/>
    </location>
</feature>
<dbReference type="CDD" id="cd15550">
    <property type="entry name" value="PHD_MLL5"/>
    <property type="match status" value="1"/>
</dbReference>